<comment type="caution">
    <text evidence="2">The sequence shown here is derived from an EMBL/GenBank/DDBJ whole genome shotgun (WGS) entry which is preliminary data.</text>
</comment>
<dbReference type="Pfam" id="PF10067">
    <property type="entry name" value="DUF2306"/>
    <property type="match status" value="1"/>
</dbReference>
<feature type="transmembrane region" description="Helical" evidence="1">
    <location>
        <begin position="139"/>
        <end position="161"/>
    </location>
</feature>
<dbReference type="InterPro" id="IPR018750">
    <property type="entry name" value="DUF2306_membrane"/>
</dbReference>
<sequence length="281" mass="31092">MQVLLEKMSVPSFSAEQALNNIVKCWVVVALIGQWLFAAYILSVYAFPTLLGNTALTLSLSPGQGAKSESATDTLIFFAHILPAAIMAMSGLLQLIPNIRRNYPKFHKYNGRMFFIFGLSGAFTGLYLTWGAGFRFSDLGSLGVTLNGLLIPIAIYFAWKTIINKKLKSHQRFAIHSFILVNGVWSFRLYLMAWFVLNQGANGNSRNIDGPADIALSFASYLLPMLIAEIIFWAKRSESNKVKWSAASFAAIGTIITTIGVFAAGTMMWFPRVMKAFEGLF</sequence>
<dbReference type="Proteomes" id="UP000315303">
    <property type="component" value="Unassembled WGS sequence"/>
</dbReference>
<organism evidence="2 3">
    <name type="scientific">Litorilituus lipolyticus</name>
    <dbReference type="NCBI Taxonomy" id="2491017"/>
    <lineage>
        <taxon>Bacteria</taxon>
        <taxon>Pseudomonadati</taxon>
        <taxon>Pseudomonadota</taxon>
        <taxon>Gammaproteobacteria</taxon>
        <taxon>Alteromonadales</taxon>
        <taxon>Colwelliaceae</taxon>
        <taxon>Litorilituus</taxon>
    </lineage>
</organism>
<gene>
    <name evidence="2" type="ORF">EPA86_12690</name>
</gene>
<dbReference type="OrthoDB" id="8759010at2"/>
<feature type="transmembrane region" description="Helical" evidence="1">
    <location>
        <begin position="75"/>
        <end position="93"/>
    </location>
</feature>
<evidence type="ECO:0000313" key="2">
    <source>
        <dbReference type="EMBL" id="TPH13967.1"/>
    </source>
</evidence>
<accession>A0A502L0G8</accession>
<keyword evidence="1" id="KW-0812">Transmembrane</keyword>
<evidence type="ECO:0000313" key="3">
    <source>
        <dbReference type="Proteomes" id="UP000315303"/>
    </source>
</evidence>
<keyword evidence="1" id="KW-1133">Transmembrane helix</keyword>
<feature type="transmembrane region" description="Helical" evidence="1">
    <location>
        <begin position="114"/>
        <end position="133"/>
    </location>
</feature>
<feature type="transmembrane region" description="Helical" evidence="1">
    <location>
        <begin position="214"/>
        <end position="234"/>
    </location>
</feature>
<proteinExistence type="predicted"/>
<dbReference type="RefSeq" id="WP_140604163.1">
    <property type="nucleotide sequence ID" value="NZ_SAWY01000027.1"/>
</dbReference>
<dbReference type="AlphaFoldDB" id="A0A502L0G8"/>
<reference evidence="2 3" key="1">
    <citation type="submission" date="2019-01" db="EMBL/GenBank/DDBJ databases">
        <title>Litorilituus lipolytica sp. nov., isolated from intertidal sand of the Yellow Sea in China.</title>
        <authorList>
            <person name="Liu A."/>
        </authorList>
    </citation>
    <scope>NUCLEOTIDE SEQUENCE [LARGE SCALE GENOMIC DNA]</scope>
    <source>
        <strain evidence="2 3">RZ04</strain>
    </source>
</reference>
<protein>
    <submittedName>
        <fullName evidence="2">DUF2306 domain-containing protein</fullName>
    </submittedName>
</protein>
<evidence type="ECO:0000256" key="1">
    <source>
        <dbReference type="SAM" id="Phobius"/>
    </source>
</evidence>
<feature type="transmembrane region" description="Helical" evidence="1">
    <location>
        <begin position="246"/>
        <end position="270"/>
    </location>
</feature>
<name>A0A502L0G8_9GAMM</name>
<feature type="transmembrane region" description="Helical" evidence="1">
    <location>
        <begin position="173"/>
        <end position="194"/>
    </location>
</feature>
<feature type="transmembrane region" description="Helical" evidence="1">
    <location>
        <begin position="21"/>
        <end position="47"/>
    </location>
</feature>
<dbReference type="EMBL" id="SAWY01000027">
    <property type="protein sequence ID" value="TPH13967.1"/>
    <property type="molecule type" value="Genomic_DNA"/>
</dbReference>
<keyword evidence="3" id="KW-1185">Reference proteome</keyword>
<keyword evidence="1" id="KW-0472">Membrane</keyword>